<sequence length="158" mass="18162">MSQTLYEQDFQLWIEQTIASLKNRDFDALDIDHLIEELADLGQSEKISLESNLIILLAHLLKLKVQQNVPHTMKSKWYESINEHRLHIEKNLQNSPSFKSSFDTAIQSAYPNARKLAIKDSQNAILGVSIPKADEYPQTCPFSVEQILDEDFYGLENN</sequence>
<comment type="caution">
    <text evidence="1">The sequence shown here is derived from an EMBL/GenBank/DDBJ whole genome shotgun (WGS) entry which is preliminary data.</text>
</comment>
<dbReference type="RefSeq" id="WP_106455390.1">
    <property type="nucleotide sequence ID" value="NZ_PXOH01000002.1"/>
</dbReference>
<dbReference type="Gene3D" id="1.20.1220.20">
    <property type="entry name" value="Uncharcterised protein PF01724"/>
    <property type="match status" value="1"/>
</dbReference>
<protein>
    <submittedName>
        <fullName evidence="1">DUF29 domain-containing protein</fullName>
    </submittedName>
</protein>
<gene>
    <name evidence="1" type="ORF">C7H19_02935</name>
</gene>
<dbReference type="EMBL" id="PXOH01000002">
    <property type="protein sequence ID" value="PSF39024.1"/>
    <property type="molecule type" value="Genomic_DNA"/>
</dbReference>
<evidence type="ECO:0000313" key="2">
    <source>
        <dbReference type="Proteomes" id="UP000239001"/>
    </source>
</evidence>
<dbReference type="AlphaFoldDB" id="A0A2T1M2P2"/>
<reference evidence="1 2" key="1">
    <citation type="submission" date="2018-03" db="EMBL/GenBank/DDBJ databases">
        <title>The ancient ancestry and fast evolution of plastids.</title>
        <authorList>
            <person name="Moore K.R."/>
            <person name="Magnabosco C."/>
            <person name="Momper L."/>
            <person name="Gold D.A."/>
            <person name="Bosak T."/>
            <person name="Fournier G.P."/>
        </authorList>
    </citation>
    <scope>NUCLEOTIDE SEQUENCE [LARGE SCALE GENOMIC DNA]</scope>
    <source>
        <strain evidence="1 2">CCALA 016</strain>
    </source>
</reference>
<accession>A0A2T1M2P2</accession>
<name>A0A2T1M2P2_9CHRO</name>
<organism evidence="1 2">
    <name type="scientific">Aphanothece hegewaldii CCALA 016</name>
    <dbReference type="NCBI Taxonomy" id="2107694"/>
    <lineage>
        <taxon>Bacteria</taxon>
        <taxon>Bacillati</taxon>
        <taxon>Cyanobacteriota</taxon>
        <taxon>Cyanophyceae</taxon>
        <taxon>Oscillatoriophycideae</taxon>
        <taxon>Chroococcales</taxon>
        <taxon>Aphanothecaceae</taxon>
        <taxon>Aphanothece</taxon>
    </lineage>
</organism>
<dbReference type="PANTHER" id="PTHR34235">
    <property type="entry name" value="SLR1203 PROTEIN-RELATED"/>
    <property type="match status" value="1"/>
</dbReference>
<dbReference type="Pfam" id="PF01724">
    <property type="entry name" value="DUF29"/>
    <property type="match status" value="1"/>
</dbReference>
<dbReference type="InterPro" id="IPR002636">
    <property type="entry name" value="DUF29"/>
</dbReference>
<keyword evidence="2" id="KW-1185">Reference proteome</keyword>
<dbReference type="Proteomes" id="UP000239001">
    <property type="component" value="Unassembled WGS sequence"/>
</dbReference>
<reference evidence="1 2" key="2">
    <citation type="submission" date="2018-03" db="EMBL/GenBank/DDBJ databases">
        <authorList>
            <person name="Keele B.F."/>
        </authorList>
    </citation>
    <scope>NUCLEOTIDE SEQUENCE [LARGE SCALE GENOMIC DNA]</scope>
    <source>
        <strain evidence="1 2">CCALA 016</strain>
    </source>
</reference>
<evidence type="ECO:0000313" key="1">
    <source>
        <dbReference type="EMBL" id="PSF39024.1"/>
    </source>
</evidence>
<dbReference type="OrthoDB" id="5769308at2"/>
<proteinExistence type="predicted"/>